<dbReference type="InParanoid" id="A0A2G4YR58"/>
<evidence type="ECO:0000256" key="1">
    <source>
        <dbReference type="ARBA" id="ARBA00022801"/>
    </source>
</evidence>
<dbReference type="RefSeq" id="WP_099472375.1">
    <property type="nucleotide sequence ID" value="NZ_CP041025.1"/>
</dbReference>
<dbReference type="GO" id="GO:0006508">
    <property type="term" value="P:proteolysis"/>
    <property type="evidence" value="ECO:0007669"/>
    <property type="project" value="InterPro"/>
</dbReference>
<feature type="domain" description="Peptidase S9 prolyl oligopeptidase catalytic" evidence="3">
    <location>
        <begin position="437"/>
        <end position="647"/>
    </location>
</feature>
<dbReference type="InterPro" id="IPR001375">
    <property type="entry name" value="Peptidase_S9_cat"/>
</dbReference>
<dbReference type="SUPFAM" id="SSF53474">
    <property type="entry name" value="alpha/beta-Hydrolases"/>
    <property type="match status" value="1"/>
</dbReference>
<evidence type="ECO:0000259" key="3">
    <source>
        <dbReference type="Pfam" id="PF00326"/>
    </source>
</evidence>
<organism evidence="4 5">
    <name type="scientific">Paremcibacter congregatus</name>
    <dbReference type="NCBI Taxonomy" id="2043170"/>
    <lineage>
        <taxon>Bacteria</taxon>
        <taxon>Pseudomonadati</taxon>
        <taxon>Pseudomonadota</taxon>
        <taxon>Alphaproteobacteria</taxon>
        <taxon>Emcibacterales</taxon>
        <taxon>Emcibacteraceae</taxon>
        <taxon>Paremcibacter</taxon>
    </lineage>
</organism>
<keyword evidence="1" id="KW-0378">Hydrolase</keyword>
<dbReference type="Pfam" id="PF07676">
    <property type="entry name" value="PD40"/>
    <property type="match status" value="1"/>
</dbReference>
<comment type="caution">
    <text evidence="4">The sequence shown here is derived from an EMBL/GenBank/DDBJ whole genome shotgun (WGS) entry which is preliminary data.</text>
</comment>
<dbReference type="GO" id="GO:0004252">
    <property type="term" value="F:serine-type endopeptidase activity"/>
    <property type="evidence" value="ECO:0007669"/>
    <property type="project" value="TreeGrafter"/>
</dbReference>
<gene>
    <name evidence="4" type="ORF">CRD36_08715</name>
</gene>
<dbReference type="SUPFAM" id="SSF82171">
    <property type="entry name" value="DPP6 N-terminal domain-like"/>
    <property type="match status" value="1"/>
</dbReference>
<evidence type="ECO:0000256" key="2">
    <source>
        <dbReference type="ARBA" id="ARBA00022825"/>
    </source>
</evidence>
<keyword evidence="2" id="KW-0645">Protease</keyword>
<dbReference type="EMBL" id="PDEM01000020">
    <property type="protein sequence ID" value="PHZ84803.1"/>
    <property type="molecule type" value="Genomic_DNA"/>
</dbReference>
<reference evidence="4 5" key="1">
    <citation type="submission" date="2017-10" db="EMBL/GenBank/DDBJ databases">
        <title>Frigbacter circumglobatus gen. nov. sp. nov., isolated from sediment cultured in situ.</title>
        <authorList>
            <person name="Zhao Z."/>
        </authorList>
    </citation>
    <scope>NUCLEOTIDE SEQUENCE [LARGE SCALE GENOMIC DNA]</scope>
    <source>
        <strain evidence="4 5">ZYL</strain>
    </source>
</reference>
<dbReference type="Proteomes" id="UP000229730">
    <property type="component" value="Unassembled WGS sequence"/>
</dbReference>
<dbReference type="Gene3D" id="3.40.50.1820">
    <property type="entry name" value="alpha/beta hydrolase"/>
    <property type="match status" value="1"/>
</dbReference>
<dbReference type="OrthoDB" id="1094230at2"/>
<proteinExistence type="predicted"/>
<dbReference type="InterPro" id="IPR011659">
    <property type="entry name" value="WD40"/>
</dbReference>
<dbReference type="Gene3D" id="2.120.10.30">
    <property type="entry name" value="TolB, C-terminal domain"/>
    <property type="match status" value="1"/>
</dbReference>
<evidence type="ECO:0000313" key="5">
    <source>
        <dbReference type="Proteomes" id="UP000229730"/>
    </source>
</evidence>
<name>A0A2G4YR58_9PROT</name>
<dbReference type="InterPro" id="IPR011042">
    <property type="entry name" value="6-blade_b-propeller_TolB-like"/>
</dbReference>
<dbReference type="PANTHER" id="PTHR42776">
    <property type="entry name" value="SERINE PEPTIDASE S9 FAMILY MEMBER"/>
    <property type="match status" value="1"/>
</dbReference>
<keyword evidence="5" id="KW-1185">Reference proteome</keyword>
<evidence type="ECO:0000313" key="4">
    <source>
        <dbReference type="EMBL" id="PHZ84803.1"/>
    </source>
</evidence>
<accession>A0A2G4YR58</accession>
<dbReference type="Pfam" id="PF00326">
    <property type="entry name" value="Peptidase_S9"/>
    <property type="match status" value="1"/>
</dbReference>
<sequence>MFYVRTTLLFVLNIAFILIAILTARATEVPGLNNKNLIKEGMPDTPEAYQETNRGFVYYSSNSFLAWENDRRILINKKKQLHRLKGPLAKTEQLTFFTKKSIGAASPIKYLGDDGFLIKRDSNGDEYNQYYFMDRLTRKSIQLTDPAYRYRSALVTRDGTRLIFSRSLGTSSIKSVSSLSLVKEGAIETKLFETKNTFTPLDSLQDGKTILLRQYVSNSESYLVLLNSETGALDYLTAKNQKWAFKDAVVTKDGKGLYLISNMGSDVANLRYMDLDTRKIYFVAQQIIWPIKNITLSPDGRKLAIVSNQHGLNKLYFLNTRTNKLDHPEGKTVGIISRLTFSPDSKKVAMNVSHPLFPRDIFVYHLKKDKLVKWTESRNKSTRHVKLSMPKLVFYNSFDNLTIPAYIYSPLPENKKYAKSPVIITLHGGPASQHNPSLSTKTQYYANRMGITVIAPNVRGSDGYGNHYVSLDNGYKREDSVKDVGALLDWIKTQPGLDEDRVMVIGGSYGGYMVLASLMHYGDRLKAGIDRVGISQFTTFLKNTADYRVDLRRVEYGDERDPDMRAFHTKISPLNNAHKITKPLFVVQGQNDPRVPASEARQIVDAVRQNGVPVWYLLARNEGHGFKKSKNSRFLNRAVISFIRTYLLDEKVPG</sequence>
<dbReference type="AlphaFoldDB" id="A0A2G4YR58"/>
<dbReference type="InterPro" id="IPR029058">
    <property type="entry name" value="AB_hydrolase_fold"/>
</dbReference>
<keyword evidence="2" id="KW-0720">Serine protease</keyword>
<protein>
    <submittedName>
        <fullName evidence="4">Peptidase S9, prolyl oligopeptidase</fullName>
    </submittedName>
</protein>
<dbReference type="PANTHER" id="PTHR42776:SF27">
    <property type="entry name" value="DIPEPTIDYL PEPTIDASE FAMILY MEMBER 6"/>
    <property type="match status" value="1"/>
</dbReference>